<dbReference type="PANTHER" id="PTHR46036">
    <property type="entry name" value="LACTOYLGLUTATHIONE LYASE"/>
    <property type="match status" value="1"/>
</dbReference>
<keyword evidence="4" id="KW-1185">Reference proteome</keyword>
<dbReference type="Gene3D" id="3.10.180.10">
    <property type="entry name" value="2,3-Dihydroxybiphenyl 1,2-Dioxygenase, domain 1"/>
    <property type="match status" value="1"/>
</dbReference>
<dbReference type="PROSITE" id="PS51819">
    <property type="entry name" value="VOC"/>
    <property type="match status" value="1"/>
</dbReference>
<evidence type="ECO:0000313" key="3">
    <source>
        <dbReference type="EMBL" id="KAK3188398.1"/>
    </source>
</evidence>
<dbReference type="Proteomes" id="UP001281410">
    <property type="component" value="Unassembled WGS sequence"/>
</dbReference>
<reference evidence="3" key="1">
    <citation type="journal article" date="2023" name="Plant J.">
        <title>Genome sequences and population genomics provide insights into the demographic history, inbreeding, and mutation load of two 'living fossil' tree species of Dipteronia.</title>
        <authorList>
            <person name="Feng Y."/>
            <person name="Comes H.P."/>
            <person name="Chen J."/>
            <person name="Zhu S."/>
            <person name="Lu R."/>
            <person name="Zhang X."/>
            <person name="Li P."/>
            <person name="Qiu J."/>
            <person name="Olsen K.M."/>
            <person name="Qiu Y."/>
        </authorList>
    </citation>
    <scope>NUCLEOTIDE SEQUENCE</scope>
    <source>
        <strain evidence="3">NBL</strain>
    </source>
</reference>
<comment type="caution">
    <text evidence="3">The sequence shown here is derived from an EMBL/GenBank/DDBJ whole genome shotgun (WGS) entry which is preliminary data.</text>
</comment>
<name>A0AAD9ZPG2_9ROSI</name>
<dbReference type="InterPro" id="IPR018146">
    <property type="entry name" value="Glyoxalase_1_CS"/>
</dbReference>
<dbReference type="InterPro" id="IPR029068">
    <property type="entry name" value="Glyas_Bleomycin-R_OHBP_Dase"/>
</dbReference>
<dbReference type="InterPro" id="IPR037523">
    <property type="entry name" value="VOC_core"/>
</dbReference>
<evidence type="ECO:0000259" key="2">
    <source>
        <dbReference type="PROSITE" id="PS51819"/>
    </source>
</evidence>
<dbReference type="SUPFAM" id="SSF54593">
    <property type="entry name" value="Glyoxalase/Bleomycin resistance protein/Dihydroxybiphenyl dioxygenase"/>
    <property type="match status" value="1"/>
</dbReference>
<evidence type="ECO:0000256" key="1">
    <source>
        <dbReference type="ARBA" id="ARBA00022723"/>
    </source>
</evidence>
<dbReference type="AlphaFoldDB" id="A0AAD9ZPG2"/>
<proteinExistence type="predicted"/>
<sequence length="82" mass="9539">MAEAAAAPVDPNSELLELLKKDNHRFLHIVYRVGDLDRTIKFYTEGFGMKLLRKRDSRKRNTPMPFLGLDRLVQKRLTLLLS</sequence>
<dbReference type="GO" id="GO:0046872">
    <property type="term" value="F:metal ion binding"/>
    <property type="evidence" value="ECO:0007669"/>
    <property type="project" value="UniProtKB-KW"/>
</dbReference>
<dbReference type="GO" id="GO:0004462">
    <property type="term" value="F:lactoylglutathione lyase activity"/>
    <property type="evidence" value="ECO:0007669"/>
    <property type="project" value="InterPro"/>
</dbReference>
<dbReference type="GO" id="GO:0005737">
    <property type="term" value="C:cytoplasm"/>
    <property type="evidence" value="ECO:0007669"/>
    <property type="project" value="TreeGrafter"/>
</dbReference>
<dbReference type="PROSITE" id="PS00934">
    <property type="entry name" value="GLYOXALASE_I_1"/>
    <property type="match status" value="1"/>
</dbReference>
<dbReference type="InterPro" id="IPR004360">
    <property type="entry name" value="Glyas_Fos-R_dOase_dom"/>
</dbReference>
<dbReference type="PANTHER" id="PTHR46036:SF2">
    <property type="entry name" value="LACTOYLGLUTATHIONE LYASE GLX1"/>
    <property type="match status" value="1"/>
</dbReference>
<protein>
    <recommendedName>
        <fullName evidence="2">VOC domain-containing protein</fullName>
    </recommendedName>
</protein>
<feature type="domain" description="VOC" evidence="2">
    <location>
        <begin position="25"/>
        <end position="82"/>
    </location>
</feature>
<dbReference type="Pfam" id="PF00903">
    <property type="entry name" value="Glyoxalase"/>
    <property type="match status" value="1"/>
</dbReference>
<evidence type="ECO:0000313" key="4">
    <source>
        <dbReference type="Proteomes" id="UP001281410"/>
    </source>
</evidence>
<accession>A0AAD9ZPG2</accession>
<organism evidence="3 4">
    <name type="scientific">Dipteronia sinensis</name>
    <dbReference type="NCBI Taxonomy" id="43782"/>
    <lineage>
        <taxon>Eukaryota</taxon>
        <taxon>Viridiplantae</taxon>
        <taxon>Streptophyta</taxon>
        <taxon>Embryophyta</taxon>
        <taxon>Tracheophyta</taxon>
        <taxon>Spermatophyta</taxon>
        <taxon>Magnoliopsida</taxon>
        <taxon>eudicotyledons</taxon>
        <taxon>Gunneridae</taxon>
        <taxon>Pentapetalae</taxon>
        <taxon>rosids</taxon>
        <taxon>malvids</taxon>
        <taxon>Sapindales</taxon>
        <taxon>Sapindaceae</taxon>
        <taxon>Hippocastanoideae</taxon>
        <taxon>Acereae</taxon>
        <taxon>Dipteronia</taxon>
    </lineage>
</organism>
<dbReference type="EMBL" id="JANJYJ010000009">
    <property type="protein sequence ID" value="KAK3188398.1"/>
    <property type="molecule type" value="Genomic_DNA"/>
</dbReference>
<keyword evidence="1" id="KW-0479">Metal-binding</keyword>
<dbReference type="GO" id="GO:0019243">
    <property type="term" value="P:methylglyoxal catabolic process to D-lactate via S-lactoyl-glutathione"/>
    <property type="evidence" value="ECO:0007669"/>
    <property type="project" value="TreeGrafter"/>
</dbReference>
<gene>
    <name evidence="3" type="ORF">Dsin_027959</name>
</gene>